<dbReference type="PANTHER" id="PTHR13696:SF96">
    <property type="entry name" value="COBQ_COBB_MIND_PARA NUCLEOTIDE BINDING DOMAIN-CONTAINING PROTEIN"/>
    <property type="match status" value="1"/>
</dbReference>
<proteinExistence type="predicted"/>
<feature type="domain" description="CobQ/CobB/MinD/ParA nucleotide binding" evidence="1">
    <location>
        <begin position="4"/>
        <end position="175"/>
    </location>
</feature>
<dbReference type="InterPro" id="IPR050678">
    <property type="entry name" value="DNA_Partitioning_ATPase"/>
</dbReference>
<gene>
    <name evidence="2" type="ORF">CWM47_36835</name>
</gene>
<dbReference type="KEGG" id="spir:CWM47_36835"/>
<dbReference type="SUPFAM" id="SSF52540">
    <property type="entry name" value="P-loop containing nucleoside triphosphate hydrolases"/>
    <property type="match status" value="1"/>
</dbReference>
<dbReference type="RefSeq" id="WP_100993453.1">
    <property type="nucleotide sequence ID" value="NZ_CP025096.1"/>
</dbReference>
<name>A0A2K8ZAL8_9BACT</name>
<organism evidence="2 3">
    <name type="scientific">Spirosoma pollinicola</name>
    <dbReference type="NCBI Taxonomy" id="2057025"/>
    <lineage>
        <taxon>Bacteria</taxon>
        <taxon>Pseudomonadati</taxon>
        <taxon>Bacteroidota</taxon>
        <taxon>Cytophagia</taxon>
        <taxon>Cytophagales</taxon>
        <taxon>Cytophagaceae</taxon>
        <taxon>Spirosoma</taxon>
    </lineage>
</organism>
<dbReference type="AlphaFoldDB" id="A0A2K8ZAL8"/>
<dbReference type="Gene3D" id="3.40.50.300">
    <property type="entry name" value="P-loop containing nucleotide triphosphate hydrolases"/>
    <property type="match status" value="1"/>
</dbReference>
<dbReference type="PIRSF" id="PIRSF009320">
    <property type="entry name" value="Nuc_binding_HP_1000"/>
    <property type="match status" value="1"/>
</dbReference>
<dbReference type="OrthoDB" id="69313at2"/>
<dbReference type="CDD" id="cd02042">
    <property type="entry name" value="ParAB_family"/>
    <property type="match status" value="1"/>
</dbReference>
<protein>
    <submittedName>
        <fullName evidence="2">Chromosome partitioning protein ParA</fullName>
    </submittedName>
</protein>
<dbReference type="InterPro" id="IPR002586">
    <property type="entry name" value="CobQ/CobB/MinD/ParA_Nub-bd_dom"/>
</dbReference>
<evidence type="ECO:0000313" key="2">
    <source>
        <dbReference type="EMBL" id="AUD06922.1"/>
    </source>
</evidence>
<accession>A0A2K8ZAL8</accession>
<dbReference type="Proteomes" id="UP000232883">
    <property type="component" value="Chromosome"/>
</dbReference>
<dbReference type="Pfam" id="PF01656">
    <property type="entry name" value="CbiA"/>
    <property type="match status" value="1"/>
</dbReference>
<evidence type="ECO:0000259" key="1">
    <source>
        <dbReference type="Pfam" id="PF01656"/>
    </source>
</evidence>
<evidence type="ECO:0000313" key="3">
    <source>
        <dbReference type="Proteomes" id="UP000232883"/>
    </source>
</evidence>
<dbReference type="EMBL" id="CP025096">
    <property type="protein sequence ID" value="AUD06922.1"/>
    <property type="molecule type" value="Genomic_DNA"/>
</dbReference>
<keyword evidence="3" id="KW-1185">Reference proteome</keyword>
<reference evidence="2 3" key="1">
    <citation type="submission" date="2017-11" db="EMBL/GenBank/DDBJ databases">
        <title>Taxonomic description and genome sequences of Spirosoma HA7 sp. nov., isolated from pollen microhabitat of Corylus avellana.</title>
        <authorList>
            <person name="Ambika Manirajan B."/>
            <person name="Suarez C."/>
            <person name="Ratering S."/>
            <person name="Geissler-Plaum R."/>
            <person name="Cardinale M."/>
            <person name="Sylvia S."/>
        </authorList>
    </citation>
    <scope>NUCLEOTIDE SEQUENCE [LARGE SCALE GENOMIC DNA]</scope>
    <source>
        <strain evidence="2 3">HA7</strain>
    </source>
</reference>
<sequence>MIFTVGGIKGGSGKSTIATNLTVWLSKKGFDVLLIDADEQETATKFTKWRERITEGNSGYTATILTGDAVRQQVLKFKPKFDHIVIDTGGRDTTSQRAALFVSDVYLVPFNPRSFDLWTIADVENLVKEVRSVKPTELQAFSILNRADPKGSDNKDSAELLRESTVIEHIGPAIVSRKSFANTASAGLGVIEGSPVDEKAVVEINQLFNGIMQKIDVDFDVNFNIISSIQKDTK</sequence>
<dbReference type="InterPro" id="IPR027417">
    <property type="entry name" value="P-loop_NTPase"/>
</dbReference>
<dbReference type="PANTHER" id="PTHR13696">
    <property type="entry name" value="P-LOOP CONTAINING NUCLEOSIDE TRIPHOSPHATE HYDROLASE"/>
    <property type="match status" value="1"/>
</dbReference>